<keyword evidence="3" id="KW-1185">Reference proteome</keyword>
<proteinExistence type="predicted"/>
<keyword evidence="2" id="KW-0808">Transferase</keyword>
<evidence type="ECO:0000259" key="1">
    <source>
        <dbReference type="Pfam" id="PF13439"/>
    </source>
</evidence>
<gene>
    <name evidence="2" type="ORF">EDC17_103225</name>
</gene>
<reference evidence="2 3" key="1">
    <citation type="submission" date="2019-03" db="EMBL/GenBank/DDBJ databases">
        <title>Genomic Encyclopedia of Type Strains, Phase IV (KMG-IV): sequencing the most valuable type-strain genomes for metagenomic binning, comparative biology and taxonomic classification.</title>
        <authorList>
            <person name="Goeker M."/>
        </authorList>
    </citation>
    <scope>NUCLEOTIDE SEQUENCE [LARGE SCALE GENOMIC DNA]</scope>
    <source>
        <strain evidence="2 3">DSM 22362</strain>
    </source>
</reference>
<dbReference type="GO" id="GO:0016757">
    <property type="term" value="F:glycosyltransferase activity"/>
    <property type="evidence" value="ECO:0007669"/>
    <property type="project" value="UniProtKB-ARBA"/>
</dbReference>
<dbReference type="AlphaFoldDB" id="A0A4R3VW90"/>
<dbReference type="SUPFAM" id="SSF53756">
    <property type="entry name" value="UDP-Glycosyltransferase/glycogen phosphorylase"/>
    <property type="match status" value="1"/>
</dbReference>
<evidence type="ECO:0000313" key="3">
    <source>
        <dbReference type="Proteomes" id="UP000295197"/>
    </source>
</evidence>
<evidence type="ECO:0000313" key="2">
    <source>
        <dbReference type="EMBL" id="TCV10493.1"/>
    </source>
</evidence>
<protein>
    <submittedName>
        <fullName evidence="2">Glycosyltransferase involved in cell wall biosynthesis</fullName>
    </submittedName>
</protein>
<dbReference type="Pfam" id="PF13439">
    <property type="entry name" value="Glyco_transf_4"/>
    <property type="match status" value="1"/>
</dbReference>
<accession>A0A4R3VW90</accession>
<dbReference type="EMBL" id="SMBZ01000032">
    <property type="protein sequence ID" value="TCV10493.1"/>
    <property type="molecule type" value="Genomic_DNA"/>
</dbReference>
<dbReference type="InterPro" id="IPR028098">
    <property type="entry name" value="Glyco_trans_4-like_N"/>
</dbReference>
<organism evidence="2 3">
    <name type="scientific">Sphingobacterium alimentarium</name>
    <dbReference type="NCBI Taxonomy" id="797292"/>
    <lineage>
        <taxon>Bacteria</taxon>
        <taxon>Pseudomonadati</taxon>
        <taxon>Bacteroidota</taxon>
        <taxon>Sphingobacteriia</taxon>
        <taxon>Sphingobacteriales</taxon>
        <taxon>Sphingobacteriaceae</taxon>
        <taxon>Sphingobacterium</taxon>
    </lineage>
</organism>
<dbReference type="Proteomes" id="UP000295197">
    <property type="component" value="Unassembled WGS sequence"/>
</dbReference>
<dbReference type="Gene3D" id="3.40.50.2000">
    <property type="entry name" value="Glycogen Phosphorylase B"/>
    <property type="match status" value="2"/>
</dbReference>
<name>A0A4R3VW90_9SPHI</name>
<dbReference type="RefSeq" id="WP_165894411.1">
    <property type="nucleotide sequence ID" value="NZ_SMBZ01000032.1"/>
</dbReference>
<feature type="domain" description="Glycosyltransferase subfamily 4-like N-terminal" evidence="1">
    <location>
        <begin position="84"/>
        <end position="183"/>
    </location>
</feature>
<sequence>MENKIVFLCGARDFHAMDWYKSAKEEVKSHEVVLLTDLIQGEGFKKIIDDTDKVYELLILDKFLFKKQSKIGHIWRNLLKLMVLPIQVKKLKNFAKQYPNSKFHAHSMYYLWLGWLAKVDFVGTPQGSDILLKPNRSKFYRNLADKSMNAAKAITVDSENMKKGVKEISGVNAHIIQNGIDLKSIKEKVDTFQNQKRETVLSIRGFTALYRIEDLVTARNHAKNFYPISFIYPFAEQQYEEVVKLNENDKKIGRVDRNTMYDILSKTLLVVSIPYSDSSPRSVYESIFCGAAVAITYNAYYDILPSCMKKRIILIDLEKGNWFEDAIEEAKEITSQTYQPSDEALDMFDQRRSFKKVYELLIK</sequence>
<comment type="caution">
    <text evidence="2">The sequence shown here is derived from an EMBL/GenBank/DDBJ whole genome shotgun (WGS) entry which is preliminary data.</text>
</comment>